<evidence type="ECO:0000313" key="3">
    <source>
        <dbReference type="Proteomes" id="UP000036334"/>
    </source>
</evidence>
<dbReference type="PATRIC" id="fig|29311.20.peg.3404"/>
<dbReference type="Proteomes" id="UP000036334">
    <property type="component" value="Unassembled WGS sequence"/>
</dbReference>
<sequence length="95" mass="9786">MTCAADRAGGAPPPASYLPAGDRSSDFTLMPSRRIAIAARDTGNDPLMSGLCGQHTDALTARRCVARSGHDVKDQRIPAVEKSVVLGVVVGLGPS</sequence>
<organism evidence="2 3">
    <name type="scientific">Mycobacterium haemophilum</name>
    <dbReference type="NCBI Taxonomy" id="29311"/>
    <lineage>
        <taxon>Bacteria</taxon>
        <taxon>Bacillati</taxon>
        <taxon>Actinomycetota</taxon>
        <taxon>Actinomycetes</taxon>
        <taxon>Mycobacteriales</taxon>
        <taxon>Mycobacteriaceae</taxon>
        <taxon>Mycobacterium</taxon>
    </lineage>
</organism>
<evidence type="ECO:0000256" key="1">
    <source>
        <dbReference type="SAM" id="MobiDB-lite"/>
    </source>
</evidence>
<accession>A0A0I9UN52</accession>
<keyword evidence="3" id="KW-1185">Reference proteome</keyword>
<proteinExistence type="predicted"/>
<name>A0A0I9UN52_9MYCO</name>
<feature type="region of interest" description="Disordered" evidence="1">
    <location>
        <begin position="1"/>
        <end position="23"/>
    </location>
</feature>
<dbReference type="EMBL" id="LDPR01000031">
    <property type="protein sequence ID" value="KLO34205.1"/>
    <property type="molecule type" value="Genomic_DNA"/>
</dbReference>
<gene>
    <name evidence="2" type="ORF">ABH38_19600</name>
</gene>
<reference evidence="2 3" key="1">
    <citation type="submission" date="2015-05" db="EMBL/GenBank/DDBJ databases">
        <title>Genome sequence of Mycobacterium haemophilum.</title>
        <authorList>
            <person name="Greninger A.L."/>
            <person name="Cunningham G."/>
            <person name="Miller S."/>
        </authorList>
    </citation>
    <scope>NUCLEOTIDE SEQUENCE [LARGE SCALE GENOMIC DNA]</scope>
    <source>
        <strain evidence="3">UC1</strain>
    </source>
</reference>
<evidence type="ECO:0000313" key="2">
    <source>
        <dbReference type="EMBL" id="KLO34205.1"/>
    </source>
</evidence>
<protein>
    <submittedName>
        <fullName evidence="2">Uncharacterized protein</fullName>
    </submittedName>
</protein>
<comment type="caution">
    <text evidence="2">The sequence shown here is derived from an EMBL/GenBank/DDBJ whole genome shotgun (WGS) entry which is preliminary data.</text>
</comment>
<dbReference type="AlphaFoldDB" id="A0A0I9UN52"/>